<dbReference type="Pfam" id="PF00498">
    <property type="entry name" value="FHA"/>
    <property type="match status" value="1"/>
</dbReference>
<protein>
    <recommendedName>
        <fullName evidence="2">FHA domain-containing protein</fullName>
    </recommendedName>
</protein>
<dbReference type="SUPFAM" id="SSF52540">
    <property type="entry name" value="P-loop containing nucleoside triphosphate hydrolases"/>
    <property type="match status" value="1"/>
</dbReference>
<dbReference type="SMART" id="SM00240">
    <property type="entry name" value="FHA"/>
    <property type="match status" value="1"/>
</dbReference>
<dbReference type="PANTHER" id="PTHR23308">
    <property type="entry name" value="NUCLEAR INHIBITOR OF PROTEIN PHOSPHATASE-1"/>
    <property type="match status" value="1"/>
</dbReference>
<organism evidence="3">
    <name type="scientific">Aphanomyces invadans</name>
    <dbReference type="NCBI Taxonomy" id="157072"/>
    <lineage>
        <taxon>Eukaryota</taxon>
        <taxon>Sar</taxon>
        <taxon>Stramenopiles</taxon>
        <taxon>Oomycota</taxon>
        <taxon>Saprolegniomycetes</taxon>
        <taxon>Saprolegniales</taxon>
        <taxon>Verrucalvaceae</taxon>
        <taxon>Aphanomyces</taxon>
    </lineage>
</organism>
<dbReference type="Gene3D" id="3.40.50.300">
    <property type="entry name" value="P-loop containing nucleotide triphosphate hydrolases"/>
    <property type="match status" value="1"/>
</dbReference>
<dbReference type="InterPro" id="IPR027417">
    <property type="entry name" value="P-loop_NTPase"/>
</dbReference>
<feature type="region of interest" description="Disordered" evidence="1">
    <location>
        <begin position="1"/>
        <end position="30"/>
    </location>
</feature>
<dbReference type="STRING" id="157072.A0A024TEJ2"/>
<dbReference type="InterPro" id="IPR000253">
    <property type="entry name" value="FHA_dom"/>
</dbReference>
<evidence type="ECO:0000256" key="1">
    <source>
        <dbReference type="SAM" id="MobiDB-lite"/>
    </source>
</evidence>
<dbReference type="Pfam" id="PF12770">
    <property type="entry name" value="CHAT"/>
    <property type="match status" value="1"/>
</dbReference>
<dbReference type="SUPFAM" id="SSF49879">
    <property type="entry name" value="SMAD/FHA domain"/>
    <property type="match status" value="1"/>
</dbReference>
<name>A0A024TEJ2_9STRA</name>
<evidence type="ECO:0000313" key="3">
    <source>
        <dbReference type="EMBL" id="ETV92006.1"/>
    </source>
</evidence>
<dbReference type="VEuPathDB" id="FungiDB:H310_13532"/>
<dbReference type="AlphaFoldDB" id="A0A024TEJ2"/>
<dbReference type="InterPro" id="IPR008984">
    <property type="entry name" value="SMAD_FHA_dom_sf"/>
</dbReference>
<dbReference type="PROSITE" id="PS50006">
    <property type="entry name" value="FHA_DOMAIN"/>
    <property type="match status" value="1"/>
</dbReference>
<dbReference type="eggNOG" id="ENOG502QV6X">
    <property type="taxonomic scope" value="Eukaryota"/>
</dbReference>
<dbReference type="GeneID" id="20090582"/>
<gene>
    <name evidence="3" type="ORF">H310_13532</name>
</gene>
<evidence type="ECO:0000259" key="2">
    <source>
        <dbReference type="PROSITE" id="PS50006"/>
    </source>
</evidence>
<dbReference type="OrthoDB" id="1305878at2759"/>
<accession>A0A024TEJ2</accession>
<reference evidence="3" key="1">
    <citation type="submission" date="2013-12" db="EMBL/GenBank/DDBJ databases">
        <title>The Genome Sequence of Aphanomyces invadans NJM9701.</title>
        <authorList>
            <consortium name="The Broad Institute Genomics Platform"/>
            <person name="Russ C."/>
            <person name="Tyler B."/>
            <person name="van West P."/>
            <person name="Dieguez-Uribeondo J."/>
            <person name="Young S.K."/>
            <person name="Zeng Q."/>
            <person name="Gargeya S."/>
            <person name="Fitzgerald M."/>
            <person name="Abouelleil A."/>
            <person name="Alvarado L."/>
            <person name="Chapman S.B."/>
            <person name="Gainer-Dewar J."/>
            <person name="Goldberg J."/>
            <person name="Griggs A."/>
            <person name="Gujja S."/>
            <person name="Hansen M."/>
            <person name="Howarth C."/>
            <person name="Imamovic A."/>
            <person name="Ireland A."/>
            <person name="Larimer J."/>
            <person name="McCowan C."/>
            <person name="Murphy C."/>
            <person name="Pearson M."/>
            <person name="Poon T.W."/>
            <person name="Priest M."/>
            <person name="Roberts A."/>
            <person name="Saif S."/>
            <person name="Shea T."/>
            <person name="Sykes S."/>
            <person name="Wortman J."/>
            <person name="Nusbaum C."/>
            <person name="Birren B."/>
        </authorList>
    </citation>
    <scope>NUCLEOTIDE SEQUENCE [LARGE SCALE GENOMIC DNA]</scope>
    <source>
        <strain evidence="3">NJM9701</strain>
    </source>
</reference>
<dbReference type="InterPro" id="IPR050923">
    <property type="entry name" value="Cell_Proc_Reg/RNA_Proc"/>
</dbReference>
<dbReference type="Gene3D" id="2.60.200.20">
    <property type="match status" value="1"/>
</dbReference>
<dbReference type="CDD" id="cd00060">
    <property type="entry name" value="FHA"/>
    <property type="match status" value="1"/>
</dbReference>
<dbReference type="InterPro" id="IPR024983">
    <property type="entry name" value="CHAT_dom"/>
</dbReference>
<dbReference type="RefSeq" id="XP_008879303.1">
    <property type="nucleotide sequence ID" value="XM_008881081.1"/>
</dbReference>
<dbReference type="EMBL" id="KI914004">
    <property type="protein sequence ID" value="ETV92006.1"/>
    <property type="molecule type" value="Genomic_DNA"/>
</dbReference>
<proteinExistence type="predicted"/>
<feature type="domain" description="FHA" evidence="2">
    <location>
        <begin position="122"/>
        <end position="181"/>
    </location>
</feature>
<sequence length="761" mass="85060">MENQDGRSVDIPNDGNAHAPSPKRASPSKCDVISSPLAIIPITVHPDVTKEVECQSPPSQDLCYDDDEELSQLRRYYEEDKKESMRLKLHASTKECMTQYDLTSLDKGDLVNIELGPHERSCTFGREGYTSCLQSAAITSLGLICLSSRHCYIEWKEEDGASLYVTDLSSTNGTVVNSNPLVPNVPTRVVHGDIIRLAYAKDRSRRSCKIQYEVEDPRLCRMDTPCKSPAIALGHNVLGILFAGPLCYQDGPKLRSHDMLNFQKEYDCLKHSLISAANTTWKDHVNGAGVPMVHAAPPIDVSVSFATMDALHTMVSSKCRVLHYSGHGATNCLYFESDDEQGMADPIPYDTLVQILRGPAQLNLRLVVVNSCNSEHIANAFVECGVPHVIAIRGDSTVEDCEAVHFTSAFYLNLAMGQLSVEACFLHALKTISWSPHRLASTRTTGVEKFTLLPTHLYHNEVIFPHMVVPRSFHVPFEARFPNIWNISLPTLCPNFRFRSIEQLRLCAYLTEESHVKYKRWVWVTGPAGVGKTQLANALMAYLSPRMAFLGGVYHVSVAELCEDDASIMVGQENLNHPHERIYDKLECLLDELRACASRRVQRLHKLTRHIHGTPMLIVLDGCDTLLLGDAQMFTTFINTQLTDNIGLKVLTTSEYFCQTDRVHDHGLYVFKTPPMTRRASAKLLVDMVFPRKMSIHGMKRSPLYEPGMEDTIKNLYSVLAAHPAIQDLRGLPRAIFRFATTLLAQDTTQACISVDALLHP</sequence>